<evidence type="ECO:0008006" key="4">
    <source>
        <dbReference type="Google" id="ProtNLM"/>
    </source>
</evidence>
<dbReference type="Proteomes" id="UP001444625">
    <property type="component" value="Unassembled WGS sequence"/>
</dbReference>
<sequence>MSLKSVSLSNAVINQYKYKLKAYSGIFTSLVIIQLLGMFFSLNGMGSSGYSTESYSMNITSYSSNLVIVFTMVWAFMNALLVTTRAYREDDFTFVTNRLTYSLSNYAILLTASIIGGVTAFLSSSLINVIAYLTNNIEVFVTINQEIGFMDYVVGVLATILFILLCGALGYFIGMVVQLSKIFMMIIPVCFIAFSVPIQRNGENVFFKLFEFYFQEHSFPLFLLKVLVTIFILSLTAVMMSNRLEVRK</sequence>
<dbReference type="RefSeq" id="WP_345826465.1">
    <property type="nucleotide sequence ID" value="NZ_JBDIML010000008.1"/>
</dbReference>
<dbReference type="EMBL" id="JBDIML010000008">
    <property type="protein sequence ID" value="MEN2768971.1"/>
    <property type="molecule type" value="Genomic_DNA"/>
</dbReference>
<proteinExistence type="predicted"/>
<keyword evidence="1" id="KW-0472">Membrane</keyword>
<organism evidence="2 3">
    <name type="scientific">Ornithinibacillus xuwenensis</name>
    <dbReference type="NCBI Taxonomy" id="3144668"/>
    <lineage>
        <taxon>Bacteria</taxon>
        <taxon>Bacillati</taxon>
        <taxon>Bacillota</taxon>
        <taxon>Bacilli</taxon>
        <taxon>Bacillales</taxon>
        <taxon>Bacillaceae</taxon>
        <taxon>Ornithinibacillus</taxon>
    </lineage>
</organism>
<keyword evidence="3" id="KW-1185">Reference proteome</keyword>
<feature type="transmembrane region" description="Helical" evidence="1">
    <location>
        <begin position="219"/>
        <end position="240"/>
    </location>
</feature>
<feature type="transmembrane region" description="Helical" evidence="1">
    <location>
        <begin position="20"/>
        <end position="42"/>
    </location>
</feature>
<gene>
    <name evidence="2" type="ORF">ABC228_17495</name>
</gene>
<feature type="transmembrane region" description="Helical" evidence="1">
    <location>
        <begin position="182"/>
        <end position="199"/>
    </location>
</feature>
<feature type="transmembrane region" description="Helical" evidence="1">
    <location>
        <begin position="62"/>
        <end position="82"/>
    </location>
</feature>
<reference evidence="2 3" key="1">
    <citation type="submission" date="2024-05" db="EMBL/GenBank/DDBJ databases">
        <authorList>
            <person name="Haq I."/>
            <person name="Ullah Z."/>
            <person name="Ahmad R."/>
            <person name="Li M."/>
            <person name="Tong Y."/>
        </authorList>
    </citation>
    <scope>NUCLEOTIDE SEQUENCE [LARGE SCALE GENOMIC DNA]</scope>
    <source>
        <strain evidence="2 3">16A2E</strain>
    </source>
</reference>
<protein>
    <recommendedName>
        <fullName evidence="4">ABC transporter permease</fullName>
    </recommendedName>
</protein>
<comment type="caution">
    <text evidence="2">The sequence shown here is derived from an EMBL/GenBank/DDBJ whole genome shotgun (WGS) entry which is preliminary data.</text>
</comment>
<evidence type="ECO:0000256" key="1">
    <source>
        <dbReference type="SAM" id="Phobius"/>
    </source>
</evidence>
<evidence type="ECO:0000313" key="2">
    <source>
        <dbReference type="EMBL" id="MEN2768971.1"/>
    </source>
</evidence>
<accession>A0ABU9XL17</accession>
<feature type="transmembrane region" description="Helical" evidence="1">
    <location>
        <begin position="152"/>
        <end position="173"/>
    </location>
</feature>
<name>A0ABU9XL17_9BACI</name>
<keyword evidence="1" id="KW-1133">Transmembrane helix</keyword>
<evidence type="ECO:0000313" key="3">
    <source>
        <dbReference type="Proteomes" id="UP001444625"/>
    </source>
</evidence>
<feature type="transmembrane region" description="Helical" evidence="1">
    <location>
        <begin position="103"/>
        <end position="132"/>
    </location>
</feature>
<keyword evidence="1" id="KW-0812">Transmembrane</keyword>